<protein>
    <submittedName>
        <fullName evidence="1">Winged helix-turn-helix domain-containing protein</fullName>
    </submittedName>
</protein>
<dbReference type="Proteomes" id="UP000463857">
    <property type="component" value="Chromosome"/>
</dbReference>
<evidence type="ECO:0000313" key="1">
    <source>
        <dbReference type="EMBL" id="QHC02534.1"/>
    </source>
</evidence>
<dbReference type="InterPro" id="IPR009351">
    <property type="entry name" value="AlkZ-like"/>
</dbReference>
<sequence>MSKAAARRIALAAQGFADRPPGGTPTARHFRRAYDRMGVLQIDSVNVLTRAHYLPVFARLGTYDRGALDALEYPKRAVFEYWAHMASYSPIEHHPLLRWRMEAARERSWKLIEDGVRGRQSYVEDVRAMVVERGPLTASQIAPDRPGKERGQMWSWHDGKVAIEYLFRTGEVSSVRRNSQFERVYDLTERVIPQPILAQPTPDIAGAQRELLAIAARAHGIGTTRDLKDYFRLRGKVADQALRDLVEDGVLVPATVRGSEQKWWLHRDARRPRAIPGDALLSPFDPVIWERSRTDQLWDTHYRIEIYTPKHKRVHGYYVLMFLLDEQLAARVDLKADRRAGALLVQGASLEQTTTHPEGYVAERLAARLGAMAAWLGLDGVRVEAQSPFARVLAGSRVSP</sequence>
<dbReference type="KEGG" id="eke:EK0264_17540"/>
<dbReference type="EMBL" id="CP047156">
    <property type="protein sequence ID" value="QHC02534.1"/>
    <property type="molecule type" value="Genomic_DNA"/>
</dbReference>
<accession>A0A7L4YUR2</accession>
<dbReference type="Pfam" id="PF06224">
    <property type="entry name" value="AlkZ-like"/>
    <property type="match status" value="1"/>
</dbReference>
<dbReference type="AlphaFoldDB" id="A0A7L4YUR2"/>
<organism evidence="1 2">
    <name type="scientific">Epidermidibacterium keratini</name>
    <dbReference type="NCBI Taxonomy" id="1891644"/>
    <lineage>
        <taxon>Bacteria</taxon>
        <taxon>Bacillati</taxon>
        <taxon>Actinomycetota</taxon>
        <taxon>Actinomycetes</taxon>
        <taxon>Sporichthyales</taxon>
        <taxon>Sporichthyaceae</taxon>
        <taxon>Epidermidibacterium</taxon>
    </lineage>
</organism>
<dbReference type="PANTHER" id="PTHR30528:SF0">
    <property type="entry name" value="CYTOPLASMIC PROTEIN"/>
    <property type="match status" value="1"/>
</dbReference>
<keyword evidence="2" id="KW-1185">Reference proteome</keyword>
<dbReference type="OrthoDB" id="9787207at2"/>
<evidence type="ECO:0000313" key="2">
    <source>
        <dbReference type="Proteomes" id="UP000463857"/>
    </source>
</evidence>
<proteinExistence type="predicted"/>
<gene>
    <name evidence="1" type="ORF">EK0264_17540</name>
</gene>
<reference evidence="1 2" key="1">
    <citation type="journal article" date="2018" name="Int. J. Syst. Evol. Microbiol.">
        <title>Epidermidibacterium keratini gen. nov., sp. nov., a member of the family Sporichthyaceae, isolated from keratin epidermis.</title>
        <authorList>
            <person name="Lee D.G."/>
            <person name="Trujillo M.E."/>
            <person name="Kang S."/>
            <person name="Nam J.J."/>
            <person name="Kim Y.J."/>
        </authorList>
    </citation>
    <scope>NUCLEOTIDE SEQUENCE [LARGE SCALE GENOMIC DNA]</scope>
    <source>
        <strain evidence="1 2">EPI-7</strain>
    </source>
</reference>
<dbReference type="InParanoid" id="A0A7L4YUR2"/>
<name>A0A7L4YUR2_9ACTN</name>
<dbReference type="PANTHER" id="PTHR30528">
    <property type="entry name" value="CYTOPLASMIC PROTEIN"/>
    <property type="match status" value="1"/>
</dbReference>